<dbReference type="EMBL" id="DTDP01000171">
    <property type="protein sequence ID" value="HGK54119.1"/>
    <property type="molecule type" value="Genomic_DNA"/>
</dbReference>
<dbReference type="SUPFAM" id="SSF54814">
    <property type="entry name" value="Prokaryotic type KH domain (KH-domain type II)"/>
    <property type="match status" value="1"/>
</dbReference>
<evidence type="ECO:0000256" key="5">
    <source>
        <dbReference type="ARBA" id="ARBA00023274"/>
    </source>
</evidence>
<evidence type="ECO:0000256" key="3">
    <source>
        <dbReference type="ARBA" id="ARBA00022884"/>
    </source>
</evidence>
<feature type="domain" description="KH type-2" evidence="10">
    <location>
        <begin position="39"/>
        <end position="108"/>
    </location>
</feature>
<reference evidence="12" key="1">
    <citation type="journal article" date="2020" name="mSystems">
        <title>Genome- and Community-Level Interaction Insights into Carbon Utilization and Element Cycling Functions of Hydrothermarchaeota in Hydrothermal Sediment.</title>
        <authorList>
            <person name="Zhou Z."/>
            <person name="Liu Y."/>
            <person name="Xu W."/>
            <person name="Pan J."/>
            <person name="Luo Z.H."/>
            <person name="Li M."/>
        </authorList>
    </citation>
    <scope>NUCLEOTIDE SEQUENCE [LARGE SCALE GENOMIC DNA]</scope>
    <source>
        <strain evidence="12">SpSt-626</strain>
        <strain evidence="11">SpSt-695</strain>
    </source>
</reference>
<dbReference type="Pfam" id="PF00189">
    <property type="entry name" value="Ribosomal_S3_C"/>
    <property type="match status" value="1"/>
</dbReference>
<comment type="caution">
    <text evidence="12">The sequence shown here is derived from an EMBL/GenBank/DDBJ whole genome shotgun (WGS) entry which is preliminary data.</text>
</comment>
<gene>
    <name evidence="8" type="primary">rpsC</name>
    <name evidence="12" type="ORF">ENT96_02150</name>
    <name evidence="11" type="ORF">ENU72_03755</name>
</gene>
<evidence type="ECO:0000256" key="8">
    <source>
        <dbReference type="HAMAP-Rule" id="MF_01309"/>
    </source>
</evidence>
<keyword evidence="3 8" id="KW-0694">RNA-binding</keyword>
<dbReference type="InterPro" id="IPR004044">
    <property type="entry name" value="KH_dom_type_2"/>
</dbReference>
<dbReference type="InterPro" id="IPR036419">
    <property type="entry name" value="Ribosomal_S3_C_sf"/>
</dbReference>
<dbReference type="GO" id="GO:0022627">
    <property type="term" value="C:cytosolic small ribosomal subunit"/>
    <property type="evidence" value="ECO:0007669"/>
    <property type="project" value="TreeGrafter"/>
</dbReference>
<dbReference type="Gene3D" id="3.30.300.20">
    <property type="match status" value="1"/>
</dbReference>
<dbReference type="InterPro" id="IPR009019">
    <property type="entry name" value="KH_sf_prok-type"/>
</dbReference>
<dbReference type="PROSITE" id="PS50823">
    <property type="entry name" value="KH_TYPE_2"/>
    <property type="match status" value="1"/>
</dbReference>
<comment type="function">
    <text evidence="6 8">Binds the lower part of the 30S subunit head. Binds mRNA in the 70S ribosome, positioning it for translation.</text>
</comment>
<dbReference type="PANTHER" id="PTHR11760">
    <property type="entry name" value="30S/40S RIBOSOMAL PROTEIN S3"/>
    <property type="match status" value="1"/>
</dbReference>
<dbReference type="InterPro" id="IPR005704">
    <property type="entry name" value="Ribosomal_uS3_bac-typ"/>
</dbReference>
<dbReference type="GO" id="GO:0003729">
    <property type="term" value="F:mRNA binding"/>
    <property type="evidence" value="ECO:0007669"/>
    <property type="project" value="UniProtKB-UniRule"/>
</dbReference>
<sequence length="216" mass="24743">MGQKVHPYGFRLGIIKDWKAHWFAEKKKYVEYLEQDMKIRQYLKARFKDAAVSDIIIDRVPDKVIVTIKTARPGVIIGRKGQEIEMVRKELEKITGCKNIQVVVNEIRIPELDATLVAESIAQKIEQRVSHRRAMKRAVSLAMRMGAKGIKIQAKGRLGGAEMARKEWYLVGRVPLQTIRSDIDYGEATAFTKYGTVGVKVWIYKGDVLIKEKEEE</sequence>
<dbReference type="CDD" id="cd02412">
    <property type="entry name" value="KH-II_30S_S3"/>
    <property type="match status" value="1"/>
</dbReference>
<evidence type="ECO:0000256" key="6">
    <source>
        <dbReference type="ARBA" id="ARBA00024998"/>
    </source>
</evidence>
<dbReference type="SMART" id="SM00322">
    <property type="entry name" value="KH"/>
    <property type="match status" value="1"/>
</dbReference>
<dbReference type="AlphaFoldDB" id="A0A7V4EAZ1"/>
<dbReference type="SUPFAM" id="SSF54821">
    <property type="entry name" value="Ribosomal protein S3 C-terminal domain"/>
    <property type="match status" value="1"/>
</dbReference>
<keyword evidence="2 8" id="KW-0699">rRNA-binding</keyword>
<dbReference type="InterPro" id="IPR015946">
    <property type="entry name" value="KH_dom-like_a/b"/>
</dbReference>
<dbReference type="InterPro" id="IPR018280">
    <property type="entry name" value="Ribosomal_uS3_CS"/>
</dbReference>
<accession>A0A7V4EAZ1</accession>
<evidence type="ECO:0000256" key="4">
    <source>
        <dbReference type="ARBA" id="ARBA00022980"/>
    </source>
</evidence>
<name>A0A7V4EAZ1_UNCW3</name>
<evidence type="ECO:0000313" key="12">
    <source>
        <dbReference type="EMBL" id="HGM97833.1"/>
    </source>
</evidence>
<dbReference type="InterPro" id="IPR057258">
    <property type="entry name" value="Ribosomal_uS3"/>
</dbReference>
<organism evidence="12">
    <name type="scientific">candidate division WOR-3 bacterium</name>
    <dbReference type="NCBI Taxonomy" id="2052148"/>
    <lineage>
        <taxon>Bacteria</taxon>
        <taxon>Bacteria division WOR-3</taxon>
    </lineage>
</organism>
<dbReference type="GO" id="GO:0006412">
    <property type="term" value="P:translation"/>
    <property type="evidence" value="ECO:0007669"/>
    <property type="project" value="UniProtKB-UniRule"/>
</dbReference>
<comment type="similarity">
    <text evidence="1 8 9">Belongs to the universal ribosomal protein uS3 family.</text>
</comment>
<evidence type="ECO:0000259" key="10">
    <source>
        <dbReference type="PROSITE" id="PS50823"/>
    </source>
</evidence>
<evidence type="ECO:0000256" key="2">
    <source>
        <dbReference type="ARBA" id="ARBA00022730"/>
    </source>
</evidence>
<dbReference type="PROSITE" id="PS00548">
    <property type="entry name" value="RIBOSOMAL_S3"/>
    <property type="match status" value="1"/>
</dbReference>
<dbReference type="FunFam" id="3.30.300.20:FF:000001">
    <property type="entry name" value="30S ribosomal protein S3"/>
    <property type="match status" value="1"/>
</dbReference>
<evidence type="ECO:0000256" key="7">
    <source>
        <dbReference type="ARBA" id="ARBA00035257"/>
    </source>
</evidence>
<dbReference type="PANTHER" id="PTHR11760:SF19">
    <property type="entry name" value="SMALL RIBOSOMAL SUBUNIT PROTEIN US3C"/>
    <property type="match status" value="1"/>
</dbReference>
<keyword evidence="5 8" id="KW-0687">Ribonucleoprotein</keyword>
<evidence type="ECO:0000313" key="11">
    <source>
        <dbReference type="EMBL" id="HGK54119.1"/>
    </source>
</evidence>
<dbReference type="NCBIfam" id="TIGR01009">
    <property type="entry name" value="rpsC_bact"/>
    <property type="match status" value="1"/>
</dbReference>
<dbReference type="InterPro" id="IPR001351">
    <property type="entry name" value="Ribosomal_uS3_C"/>
</dbReference>
<dbReference type="Gene3D" id="3.30.1140.32">
    <property type="entry name" value="Ribosomal protein S3, C-terminal domain"/>
    <property type="match status" value="1"/>
</dbReference>
<proteinExistence type="inferred from homology"/>
<comment type="subunit">
    <text evidence="8">Part of the 30S ribosomal subunit. Forms a tight complex with proteins S10 and S14.</text>
</comment>
<keyword evidence="4 8" id="KW-0689">Ribosomal protein</keyword>
<dbReference type="GO" id="GO:0003735">
    <property type="term" value="F:structural constituent of ribosome"/>
    <property type="evidence" value="ECO:0007669"/>
    <property type="project" value="InterPro"/>
</dbReference>
<dbReference type="InterPro" id="IPR004087">
    <property type="entry name" value="KH_dom"/>
</dbReference>
<protein>
    <recommendedName>
        <fullName evidence="7 8">Small ribosomal subunit protein uS3</fullName>
    </recommendedName>
</protein>
<evidence type="ECO:0000256" key="9">
    <source>
        <dbReference type="RuleBase" id="RU003624"/>
    </source>
</evidence>
<dbReference type="Pfam" id="PF07650">
    <property type="entry name" value="KH_2"/>
    <property type="match status" value="1"/>
</dbReference>
<evidence type="ECO:0000256" key="1">
    <source>
        <dbReference type="ARBA" id="ARBA00010761"/>
    </source>
</evidence>
<dbReference type="GO" id="GO:0019843">
    <property type="term" value="F:rRNA binding"/>
    <property type="evidence" value="ECO:0007669"/>
    <property type="project" value="UniProtKB-UniRule"/>
</dbReference>
<dbReference type="HAMAP" id="MF_01309_B">
    <property type="entry name" value="Ribosomal_uS3_B"/>
    <property type="match status" value="1"/>
</dbReference>
<dbReference type="EMBL" id="DTAR01000184">
    <property type="protein sequence ID" value="HGM97833.1"/>
    <property type="molecule type" value="Genomic_DNA"/>
</dbReference>